<reference evidence="6" key="1">
    <citation type="submission" date="2021-01" db="EMBL/GenBank/DDBJ databases">
        <authorList>
            <person name="Corre E."/>
            <person name="Pelletier E."/>
            <person name="Niang G."/>
            <person name="Scheremetjew M."/>
            <person name="Finn R."/>
            <person name="Kale V."/>
            <person name="Holt S."/>
            <person name="Cochrane G."/>
            <person name="Meng A."/>
            <person name="Brown T."/>
            <person name="Cohen L."/>
        </authorList>
    </citation>
    <scope>NUCLEOTIDE SEQUENCE</scope>
    <source>
        <strain evidence="6">CCAP 955/1</strain>
    </source>
</reference>
<organism evidence="6">
    <name type="scientific">Spumella elongata</name>
    <dbReference type="NCBI Taxonomy" id="89044"/>
    <lineage>
        <taxon>Eukaryota</taxon>
        <taxon>Sar</taxon>
        <taxon>Stramenopiles</taxon>
        <taxon>Ochrophyta</taxon>
        <taxon>Chrysophyceae</taxon>
        <taxon>Chromulinales</taxon>
        <taxon>Chromulinaceae</taxon>
        <taxon>Spumella</taxon>
    </lineage>
</organism>
<evidence type="ECO:0000256" key="1">
    <source>
        <dbReference type="ARBA" id="ARBA00010148"/>
    </source>
</evidence>
<dbReference type="GO" id="GO:0033180">
    <property type="term" value="C:proton-transporting V-type ATPase, V1 domain"/>
    <property type="evidence" value="ECO:0007669"/>
    <property type="project" value="InterPro"/>
</dbReference>
<dbReference type="SUPFAM" id="SSF159468">
    <property type="entry name" value="AtpF-like"/>
    <property type="match status" value="1"/>
</dbReference>
<dbReference type="NCBIfam" id="TIGR01101">
    <property type="entry name" value="V_ATP_synt_F"/>
    <property type="match status" value="1"/>
</dbReference>
<dbReference type="EMBL" id="HBIC01023747">
    <property type="protein sequence ID" value="CAE0283010.1"/>
    <property type="molecule type" value="Transcribed_RNA"/>
</dbReference>
<comment type="function">
    <text evidence="5">Subunit of the V1 complex of vacuolar(H+)-ATPase (V-ATPase), a multisubunit enzyme composed of a peripheral complex (V1) that hydrolyzes ATP and a membrane integral complex (V0) that translocates protons. V-ATPase is responsible for acidifying and maintaining the pH of intracellular compartments.</text>
</comment>
<keyword evidence="3 5" id="KW-0375">Hydrogen ion transport</keyword>
<accession>A0A7S3H3C2</accession>
<protein>
    <recommendedName>
        <fullName evidence="5">V-type proton ATPase subunit F</fullName>
    </recommendedName>
</protein>
<comment type="subunit">
    <text evidence="5">V-ATPase is a heteromultimeric enzyme made up of two complexes: the ATP-hydrolytic V1 complex and the proton translocation V0 complex.</text>
</comment>
<evidence type="ECO:0000256" key="4">
    <source>
        <dbReference type="ARBA" id="ARBA00023065"/>
    </source>
</evidence>
<dbReference type="InterPro" id="IPR008218">
    <property type="entry name" value="ATPase_V1-cplx_f_g_su"/>
</dbReference>
<dbReference type="PIRSF" id="PIRSF015945">
    <property type="entry name" value="ATPase_V1_F_euk"/>
    <property type="match status" value="1"/>
</dbReference>
<dbReference type="PANTHER" id="PTHR13861:SF2">
    <property type="entry name" value="V-TYPE PROTON ATPASE SUBUNIT F"/>
    <property type="match status" value="1"/>
</dbReference>
<keyword evidence="4 5" id="KW-0406">Ion transport</keyword>
<dbReference type="InterPro" id="IPR036906">
    <property type="entry name" value="ATPase_V1_fsu_sf"/>
</dbReference>
<dbReference type="GO" id="GO:0046961">
    <property type="term" value="F:proton-transporting ATPase activity, rotational mechanism"/>
    <property type="evidence" value="ECO:0007669"/>
    <property type="project" value="InterPro"/>
</dbReference>
<comment type="similarity">
    <text evidence="1 5">Belongs to the V-ATPase F subunit family.</text>
</comment>
<gene>
    <name evidence="6" type="ORF">SELO1098_LOCUS11844</name>
</gene>
<evidence type="ECO:0000256" key="2">
    <source>
        <dbReference type="ARBA" id="ARBA00022448"/>
    </source>
</evidence>
<dbReference type="InterPro" id="IPR005772">
    <property type="entry name" value="ATPase_V1-cplx_fsu_euk"/>
</dbReference>
<evidence type="ECO:0000256" key="3">
    <source>
        <dbReference type="ARBA" id="ARBA00022781"/>
    </source>
</evidence>
<dbReference type="AlphaFoldDB" id="A0A7S3H3C2"/>
<proteinExistence type="inferred from homology"/>
<dbReference type="Gene3D" id="3.40.50.10580">
    <property type="entry name" value="ATPase, V1 complex, subunit F"/>
    <property type="match status" value="1"/>
</dbReference>
<dbReference type="PANTHER" id="PTHR13861">
    <property type="entry name" value="VACUOLAR ATP SYNTHASE SUBUNIT F"/>
    <property type="match status" value="1"/>
</dbReference>
<sequence length="135" mass="15035">MGKIKFMSQVDMKIGVIGDEDTVTGMLLAGIGAVDGQGKRNFLIVDTKTHQREMEEVFHDLTNRKDIAMILITQGCAETIRMAVDGYSASGKVVPTILEIPSKEQPYDPRKDAVFQRVAFFYPQAYAMMGMEDKP</sequence>
<dbReference type="Pfam" id="PF01990">
    <property type="entry name" value="ATP-synt_F"/>
    <property type="match status" value="1"/>
</dbReference>
<keyword evidence="2 5" id="KW-0813">Transport</keyword>
<evidence type="ECO:0000313" key="6">
    <source>
        <dbReference type="EMBL" id="CAE0283010.1"/>
    </source>
</evidence>
<name>A0A7S3H3C2_9STRA</name>
<evidence type="ECO:0000256" key="5">
    <source>
        <dbReference type="PIRNR" id="PIRNR015945"/>
    </source>
</evidence>